<dbReference type="GO" id="GO:0030246">
    <property type="term" value="F:carbohydrate binding"/>
    <property type="evidence" value="ECO:0007669"/>
    <property type="project" value="InterPro"/>
</dbReference>
<dbReference type="Pfam" id="PF07748">
    <property type="entry name" value="Glyco_hydro_38C"/>
    <property type="match status" value="1"/>
</dbReference>
<dbReference type="PANTHER" id="PTHR11607:SF3">
    <property type="entry name" value="LYSOSOMAL ALPHA-MANNOSIDASE"/>
    <property type="match status" value="1"/>
</dbReference>
<dbReference type="GO" id="GO:0004559">
    <property type="term" value="F:alpha-mannosidase activity"/>
    <property type="evidence" value="ECO:0007669"/>
    <property type="project" value="InterPro"/>
</dbReference>
<dbReference type="InterPro" id="IPR037094">
    <property type="entry name" value="Glyco_hydro_38_cen_sf"/>
</dbReference>
<dbReference type="Gene3D" id="1.20.1270.50">
    <property type="entry name" value="Glycoside hydrolase family 38, central domain"/>
    <property type="match status" value="1"/>
</dbReference>
<evidence type="ECO:0000256" key="2">
    <source>
        <dbReference type="ARBA" id="ARBA00022723"/>
    </source>
</evidence>
<dbReference type="GO" id="GO:0006013">
    <property type="term" value="P:mannose metabolic process"/>
    <property type="evidence" value="ECO:0007669"/>
    <property type="project" value="InterPro"/>
</dbReference>
<dbReference type="Gene3D" id="2.70.98.30">
    <property type="entry name" value="Golgi alpha-mannosidase II, domain 4"/>
    <property type="match status" value="1"/>
</dbReference>
<dbReference type="Pfam" id="PF09261">
    <property type="entry name" value="Alpha-mann_mid"/>
    <property type="match status" value="1"/>
</dbReference>
<keyword evidence="7" id="KW-0732">Signal</keyword>
<keyword evidence="9" id="KW-1185">Reference proteome</keyword>
<sequence>MKKWQVVFCAVVTSTLLLFARHIIVDRAANGVEMRLSMNGGGTGDVSRTCEMIRRLQNVSMIVRGHEIKLTENLNHPPDHVDVFVVLHSHVDPGWLQTFDQYYDSKVHDILNNVVEALDQYDALRFIWSEVSFLERWWSFSNDSNRARLMKLIDEGRFEVTGGSWVMTDEATTYFWSTVDNMIIGHQFLLRRLKVLPQTSWSVDPFGHGSMMPYLLSLSGINEMVIGRINAVLKEKMKEFHSLHYKWVQPWDTELKWTPTVNVLPRTYYTTTDACGPDPSICCKFDVAITARSICNERATADPKRVAKYAKQMAEQYRQLQSYYNSPSVLVAVGDDFAYANPKDLPTVYRVYSALFSYINSDPQFNMTVRFGTVLEYFNSLKGISLPLLSGDFFPYIDNPNGPYGYWTGFYNQRPYHKRLERILESKLRALDLLTIAAKAHDISIMNEVARRDLALFQHHDAITGTSERPVMFDFFDRLSKSLDSILTEQEKFISQLQGDSAENRSLSSVDARPTVETFQLLPQNIIRFNRDDERLYLTIFNQNSFRLRQLITVQTNTPNITVLYNGVEVSAQIGPLFIANGIDEEIFTLSFYMTLDAFVLTRVELKKQSKPPPLTKPSTLGFSEDCQQRFIFPNFSLNATLKLTNIVYSLEWSTLQDGNDFLKLQDFDEDIGFNLRFSELNDHGGAYVMSTDGTPLKPLQRDNSLETYMVSGELYSTIYQRISAQLSYSLTLMHQRNSSAKCMYLQIWPNVTYLDDVTIMMHIESALNNSDLFYTDVNGLHLVQKRYNDAQPLEANIYPMPSAAMIEDERFRVTLLSGQPTGVTSSTVGNLDVMIDRRQIGDDGKGMKFGEASESYPSDLKYRIVVEKRDQSSNDPTLYHSSTVQRCLDELLYPPSLFIDSTDLRKRRNSSPPSISLFPPLPCNIQLVNMRYLSEDFIIIILRRLPFDCDVVSQETDCDDLNNDLLSSFFAFFRGRIFEINLTGTIRGPEVEPIDI</sequence>
<evidence type="ECO:0000313" key="9">
    <source>
        <dbReference type="Proteomes" id="UP000887569"/>
    </source>
</evidence>
<evidence type="ECO:0000256" key="3">
    <source>
        <dbReference type="ARBA" id="ARBA00022801"/>
    </source>
</evidence>
<feature type="chain" id="PRO_5041479496" description="Alpha-mannosidase" evidence="7">
    <location>
        <begin position="21"/>
        <end position="997"/>
    </location>
</feature>
<keyword evidence="4 7" id="KW-0862">Zinc</keyword>
<feature type="domain" description="Glycoside hydrolase family 38 central" evidence="8">
    <location>
        <begin position="405"/>
        <end position="479"/>
    </location>
</feature>
<dbReference type="WBParaSite" id="PgR030_g025_t02">
    <property type="protein sequence ID" value="PgR030_g025_t02"/>
    <property type="gene ID" value="PgR030_g025"/>
</dbReference>
<comment type="cofactor">
    <cofactor evidence="7">
        <name>Zn(2+)</name>
        <dbReference type="ChEBI" id="CHEBI:29105"/>
    </cofactor>
    <text evidence="7">Binds 1 zinc ion per subunit.</text>
</comment>
<evidence type="ECO:0000256" key="5">
    <source>
        <dbReference type="ARBA" id="ARBA00023157"/>
    </source>
</evidence>
<dbReference type="InterPro" id="IPR011330">
    <property type="entry name" value="Glyco_hydro/deAcase_b/a-brl"/>
</dbReference>
<dbReference type="InterPro" id="IPR027291">
    <property type="entry name" value="Glyco_hydro_38_N_sf"/>
</dbReference>
<evidence type="ECO:0000256" key="1">
    <source>
        <dbReference type="ARBA" id="ARBA00009792"/>
    </source>
</evidence>
<evidence type="ECO:0000256" key="6">
    <source>
        <dbReference type="ARBA" id="ARBA00023295"/>
    </source>
</evidence>
<reference evidence="10 11" key="1">
    <citation type="submission" date="2022-11" db="UniProtKB">
        <authorList>
            <consortium name="WormBaseParasite"/>
        </authorList>
    </citation>
    <scope>IDENTIFICATION</scope>
</reference>
<dbReference type="GO" id="GO:0000139">
    <property type="term" value="C:Golgi membrane"/>
    <property type="evidence" value="ECO:0007669"/>
    <property type="project" value="TreeGrafter"/>
</dbReference>
<dbReference type="EC" id="3.2.1.-" evidence="7"/>
<dbReference type="InterPro" id="IPR013780">
    <property type="entry name" value="Glyco_hydro_b"/>
</dbReference>
<keyword evidence="2 7" id="KW-0479">Metal-binding</keyword>
<dbReference type="InterPro" id="IPR011682">
    <property type="entry name" value="Glyco_hydro_38_C"/>
</dbReference>
<protein>
    <recommendedName>
        <fullName evidence="7">Alpha-mannosidase</fullName>
        <ecNumber evidence="7">3.2.1.-</ecNumber>
    </recommendedName>
</protein>
<dbReference type="SUPFAM" id="SSF88688">
    <property type="entry name" value="Families 57/38 glycoside transferase middle domain"/>
    <property type="match status" value="1"/>
</dbReference>
<dbReference type="Pfam" id="PF01074">
    <property type="entry name" value="Glyco_hydro_38N"/>
    <property type="match status" value="1"/>
</dbReference>
<dbReference type="SUPFAM" id="SSF88713">
    <property type="entry name" value="Glycoside hydrolase/deacetylase"/>
    <property type="match status" value="1"/>
</dbReference>
<dbReference type="AlphaFoldDB" id="A0A915B847"/>
<dbReference type="Proteomes" id="UP000887569">
    <property type="component" value="Unplaced"/>
</dbReference>
<dbReference type="InterPro" id="IPR015341">
    <property type="entry name" value="Glyco_hydro_38_cen"/>
</dbReference>
<evidence type="ECO:0000313" key="11">
    <source>
        <dbReference type="WBParaSite" id="PgR030_g025_t04"/>
    </source>
</evidence>
<keyword evidence="3 7" id="KW-0378">Hydrolase</keyword>
<dbReference type="SMART" id="SM00872">
    <property type="entry name" value="Alpha-mann_mid"/>
    <property type="match status" value="1"/>
</dbReference>
<evidence type="ECO:0000256" key="7">
    <source>
        <dbReference type="RuleBase" id="RU361199"/>
    </source>
</evidence>
<organism evidence="9 11">
    <name type="scientific">Parascaris univalens</name>
    <name type="common">Nematode worm</name>
    <dbReference type="NCBI Taxonomy" id="6257"/>
    <lineage>
        <taxon>Eukaryota</taxon>
        <taxon>Metazoa</taxon>
        <taxon>Ecdysozoa</taxon>
        <taxon>Nematoda</taxon>
        <taxon>Chromadorea</taxon>
        <taxon>Rhabditida</taxon>
        <taxon>Spirurina</taxon>
        <taxon>Ascaridomorpha</taxon>
        <taxon>Ascaridoidea</taxon>
        <taxon>Ascarididae</taxon>
        <taxon>Parascaris</taxon>
    </lineage>
</organism>
<dbReference type="SUPFAM" id="SSF74650">
    <property type="entry name" value="Galactose mutarotase-like"/>
    <property type="match status" value="1"/>
</dbReference>
<evidence type="ECO:0000256" key="4">
    <source>
        <dbReference type="ARBA" id="ARBA00022833"/>
    </source>
</evidence>
<dbReference type="InterPro" id="IPR028995">
    <property type="entry name" value="Glyco_hydro_57/38_cen_sf"/>
</dbReference>
<dbReference type="Gene3D" id="3.20.110.10">
    <property type="entry name" value="Glycoside hydrolase 38, N terminal domain"/>
    <property type="match status" value="1"/>
</dbReference>
<name>A0A915B847_PARUN</name>
<comment type="similarity">
    <text evidence="1 7">Belongs to the glycosyl hydrolase 38 family.</text>
</comment>
<keyword evidence="6 7" id="KW-0326">Glycosidase</keyword>
<evidence type="ECO:0000313" key="10">
    <source>
        <dbReference type="WBParaSite" id="PgR030_g025_t02"/>
    </source>
</evidence>
<dbReference type="InterPro" id="IPR011013">
    <property type="entry name" value="Gal_mutarotase_sf_dom"/>
</dbReference>
<dbReference type="GO" id="GO:0006491">
    <property type="term" value="P:N-glycan processing"/>
    <property type="evidence" value="ECO:0007669"/>
    <property type="project" value="TreeGrafter"/>
</dbReference>
<evidence type="ECO:0000259" key="8">
    <source>
        <dbReference type="SMART" id="SM00872"/>
    </source>
</evidence>
<keyword evidence="5" id="KW-1015">Disulfide bond</keyword>
<feature type="signal peptide" evidence="7">
    <location>
        <begin position="1"/>
        <end position="20"/>
    </location>
</feature>
<accession>A0A915B847</accession>
<dbReference type="InterPro" id="IPR050843">
    <property type="entry name" value="Glycosyl_Hydrlase_38"/>
</dbReference>
<dbReference type="WBParaSite" id="PgR030_g025_t04">
    <property type="protein sequence ID" value="PgR030_g025_t04"/>
    <property type="gene ID" value="PgR030_g025"/>
</dbReference>
<proteinExistence type="inferred from homology"/>
<dbReference type="GO" id="GO:0046872">
    <property type="term" value="F:metal ion binding"/>
    <property type="evidence" value="ECO:0007669"/>
    <property type="project" value="UniProtKB-KW"/>
</dbReference>
<dbReference type="Gene3D" id="2.60.40.1180">
    <property type="entry name" value="Golgi alpha-mannosidase II"/>
    <property type="match status" value="1"/>
</dbReference>
<dbReference type="PANTHER" id="PTHR11607">
    <property type="entry name" value="ALPHA-MANNOSIDASE"/>
    <property type="match status" value="1"/>
</dbReference>
<dbReference type="InterPro" id="IPR000602">
    <property type="entry name" value="Glyco_hydro_38_N"/>
</dbReference>